<dbReference type="RefSeq" id="WP_223907590.1">
    <property type="nucleotide sequence ID" value="NZ_AP024238.1"/>
</dbReference>
<sequence length="188" mass="21958">MSMSAFFRALRPSYQAEMDDLTFDSEGRNVLRKRLLEKRSQVVFLRQMMEVSPEMVAVVFHGGFHFELPAVMEHVLTLESDEFPEWHSLAEAVQLTPWAQELADSFLQEPQGDWFMTVAAALEYLFQRPSTHHHDDAAHDEHTEDAPSGTKRRGHEFDFDKDDEHDRDHDHEEASAQWLEDQGFDRKE</sequence>
<name>A0ABN6D0Z0_9BURK</name>
<feature type="compositionally biased region" description="Basic and acidic residues" evidence="1">
    <location>
        <begin position="132"/>
        <end position="145"/>
    </location>
</feature>
<dbReference type="EMBL" id="AP024238">
    <property type="protein sequence ID" value="BCO25612.1"/>
    <property type="molecule type" value="Genomic_DNA"/>
</dbReference>
<evidence type="ECO:0000256" key="1">
    <source>
        <dbReference type="SAM" id="MobiDB-lite"/>
    </source>
</evidence>
<gene>
    <name evidence="2" type="ORF">MIZ03_0475</name>
</gene>
<feature type="compositionally biased region" description="Basic and acidic residues" evidence="1">
    <location>
        <begin position="155"/>
        <end position="174"/>
    </location>
</feature>
<reference evidence="2 3" key="1">
    <citation type="journal article" date="2021" name="Microbiol. Spectr.">
        <title>A Single Bacterium Capable of Oxidation and Reduction of Iron at Circumneutral pH.</title>
        <authorList>
            <person name="Kato S."/>
            <person name="Ohkuma M."/>
        </authorList>
    </citation>
    <scope>NUCLEOTIDE SEQUENCE [LARGE SCALE GENOMIC DNA]</scope>
    <source>
        <strain evidence="2 3">MIZ03</strain>
    </source>
</reference>
<evidence type="ECO:0000313" key="3">
    <source>
        <dbReference type="Proteomes" id="UP000824366"/>
    </source>
</evidence>
<accession>A0ABN6D0Z0</accession>
<proteinExistence type="predicted"/>
<organism evidence="2 3">
    <name type="scientific">Rhodoferax lithotrophicus</name>
    <dbReference type="NCBI Taxonomy" id="2798804"/>
    <lineage>
        <taxon>Bacteria</taxon>
        <taxon>Pseudomonadati</taxon>
        <taxon>Pseudomonadota</taxon>
        <taxon>Betaproteobacteria</taxon>
        <taxon>Burkholderiales</taxon>
        <taxon>Comamonadaceae</taxon>
        <taxon>Rhodoferax</taxon>
    </lineage>
</organism>
<feature type="region of interest" description="Disordered" evidence="1">
    <location>
        <begin position="132"/>
        <end position="188"/>
    </location>
</feature>
<protein>
    <submittedName>
        <fullName evidence="2">Uncharacterized protein</fullName>
    </submittedName>
</protein>
<dbReference type="Proteomes" id="UP000824366">
    <property type="component" value="Chromosome"/>
</dbReference>
<evidence type="ECO:0000313" key="2">
    <source>
        <dbReference type="EMBL" id="BCO25612.1"/>
    </source>
</evidence>
<keyword evidence="3" id="KW-1185">Reference proteome</keyword>